<dbReference type="EMBL" id="QQWO01000004">
    <property type="protein sequence ID" value="RSV05425.1"/>
    <property type="molecule type" value="Genomic_DNA"/>
</dbReference>
<keyword evidence="3 6" id="KW-0012">Acyltransferase</keyword>
<comment type="similarity">
    <text evidence="1">Belongs to the phosphate acetyltransferase and butyryltransferase family.</text>
</comment>
<reference evidence="5" key="1">
    <citation type="submission" date="2016-12" db="EMBL/GenBank/DDBJ databases">
        <title>Whole genome sequencing of Sphingomonas koreensis.</title>
        <authorList>
            <person name="Conlan S."/>
            <person name="Thomas P.J."/>
            <person name="Mullikin J."/>
            <person name="Palmore T.N."/>
            <person name="Frank K.M."/>
            <person name="Segre J.A."/>
        </authorList>
    </citation>
    <scope>NUCLEOTIDE SEQUENCE</scope>
    <source>
        <strain evidence="5">ABOJV</strain>
    </source>
</reference>
<evidence type="ECO:0000313" key="8">
    <source>
        <dbReference type="Proteomes" id="UP000286681"/>
    </source>
</evidence>
<evidence type="ECO:0000259" key="4">
    <source>
        <dbReference type="Pfam" id="PF01515"/>
    </source>
</evidence>
<dbReference type="NCBIfam" id="NF006045">
    <property type="entry name" value="PRK08190.1"/>
    <property type="match status" value="1"/>
</dbReference>
<name>A0A1L6J5W6_9SPHN</name>
<evidence type="ECO:0000313" key="7">
    <source>
        <dbReference type="Proteomes" id="UP000185161"/>
    </source>
</evidence>
<reference evidence="7" key="2">
    <citation type="submission" date="2016-12" db="EMBL/GenBank/DDBJ databases">
        <title>Whole genome sequencing of Sphingomonas sp. ABOJV.</title>
        <authorList>
            <person name="Conlan S."/>
            <person name="Thomas P.J."/>
            <person name="Mullikin J."/>
            <person name="Palmore T.N."/>
            <person name="Frank K.M."/>
            <person name="Segre J.A."/>
        </authorList>
    </citation>
    <scope>NUCLEOTIDE SEQUENCE [LARGE SCALE GENOMIC DNA]</scope>
    <source>
        <strain evidence="7">ABOJV</strain>
    </source>
</reference>
<dbReference type="SUPFAM" id="SSF53659">
    <property type="entry name" value="Isocitrate/Isopropylmalate dehydrogenase-like"/>
    <property type="match status" value="1"/>
</dbReference>
<reference evidence="6 8" key="3">
    <citation type="submission" date="2018-07" db="EMBL/GenBank/DDBJ databases">
        <title>Genomic and Epidemiologic Investigation of an Indolent Hospital Outbreak.</title>
        <authorList>
            <person name="Johnson R.C."/>
            <person name="Deming C."/>
            <person name="Conlan S."/>
            <person name="Zellmer C.J."/>
            <person name="Michelin A.V."/>
            <person name="Lee-Lin S."/>
            <person name="Thomas P.J."/>
            <person name="Park M."/>
            <person name="Weingarten R.A."/>
            <person name="Less J."/>
            <person name="Dekker J.P."/>
            <person name="Frank K.M."/>
            <person name="Musser K.A."/>
            <person name="Mcquiston J.R."/>
            <person name="Henderson D.K."/>
            <person name="Lau A.F."/>
            <person name="Palmore T.N."/>
            <person name="Segre J.A."/>
        </authorList>
    </citation>
    <scope>NUCLEOTIDE SEQUENCE [LARGE SCALE GENOMIC DNA]</scope>
    <source>
        <strain evidence="6 8">SK-NIH.Env10_0317</strain>
    </source>
</reference>
<dbReference type="PIRSF" id="PIRSF000428">
    <property type="entry name" value="P_Ac_trans"/>
    <property type="match status" value="1"/>
</dbReference>
<dbReference type="STRING" id="93064.BRX40_01930"/>
<evidence type="ECO:0000256" key="3">
    <source>
        <dbReference type="ARBA" id="ARBA00023315"/>
    </source>
</evidence>
<proteinExistence type="inferred from homology"/>
<dbReference type="AlphaFoldDB" id="A0A1L6J5W6"/>
<accession>A0A1L6J5W6</accession>
<organism evidence="5 7">
    <name type="scientific">Sphingomonas koreensis</name>
    <dbReference type="NCBI Taxonomy" id="93064"/>
    <lineage>
        <taxon>Bacteria</taxon>
        <taxon>Pseudomonadati</taxon>
        <taxon>Pseudomonadota</taxon>
        <taxon>Alphaproteobacteria</taxon>
        <taxon>Sphingomonadales</taxon>
        <taxon>Sphingomonadaceae</taxon>
        <taxon>Sphingomonas</taxon>
    </lineage>
</organism>
<dbReference type="Proteomes" id="UP000286681">
    <property type="component" value="Unassembled WGS sequence"/>
</dbReference>
<evidence type="ECO:0000256" key="2">
    <source>
        <dbReference type="ARBA" id="ARBA00022679"/>
    </source>
</evidence>
<dbReference type="PANTHER" id="PTHR43356:SF2">
    <property type="entry name" value="PHOSPHATE ACETYLTRANSFERASE"/>
    <property type="match status" value="1"/>
</dbReference>
<feature type="domain" description="Phosphate acetyl/butaryl transferase" evidence="4">
    <location>
        <begin position="88"/>
        <end position="302"/>
    </location>
</feature>
<protein>
    <submittedName>
        <fullName evidence="5">Phosphate acetyltransferase</fullName>
        <ecNumber evidence="6">2.3.1.8</ecNumber>
    </submittedName>
</protein>
<dbReference type="InterPro" id="IPR050500">
    <property type="entry name" value="Phos_Acetyltrans/Butyryltrans"/>
</dbReference>
<dbReference type="GO" id="GO:0008959">
    <property type="term" value="F:phosphate acetyltransferase activity"/>
    <property type="evidence" value="ECO:0007669"/>
    <property type="project" value="UniProtKB-EC"/>
</dbReference>
<gene>
    <name evidence="5" type="ORF">BRX40_01930</name>
    <name evidence="6" type="ORF">CA257_05535</name>
</gene>
<evidence type="ECO:0000313" key="6">
    <source>
        <dbReference type="EMBL" id="RSV05425.1"/>
    </source>
</evidence>
<dbReference type="Pfam" id="PF01515">
    <property type="entry name" value="PTA_PTB"/>
    <property type="match status" value="1"/>
</dbReference>
<dbReference type="EC" id="2.3.1.8" evidence="6"/>
<dbReference type="OrthoDB" id="9800237at2"/>
<sequence length="313" mass="32735">MLGPLLVSSDKRMDALLARATERGAIGMAIVHPTSALAISAADEAFRAGLIEPVLVGPTKRIDTAADEAGVDLNGWMCVDVEHSHEAAEQACAMVADGKVQALMKGSLHTDELLRAVLANPKVRSDRRLSHVFVFDDPAYHKLFLVTDGAVNIAPTLDHKADIVRNAVDLFAKLVCEDRPAKVAALAAVETVSPDMPATVEAAALAKMADRGQLGSCIVDGPLAFDNAISAEAAKQKEIVSAVAGDPDILMVPNLEAGNILAKQLTFLGDAESCGIVLGARVPIALTSRADGERARLLSCALAVLAGDPGRRE</sequence>
<dbReference type="InterPro" id="IPR012147">
    <property type="entry name" value="P_Ac_Bu_trans"/>
</dbReference>
<dbReference type="InterPro" id="IPR002505">
    <property type="entry name" value="PTA_PTB"/>
</dbReference>
<keyword evidence="7" id="KW-1185">Reference proteome</keyword>
<dbReference type="Proteomes" id="UP000185161">
    <property type="component" value="Chromosome"/>
</dbReference>
<evidence type="ECO:0000313" key="5">
    <source>
        <dbReference type="EMBL" id="APR51351.1"/>
    </source>
</evidence>
<dbReference type="NCBIfam" id="NF008852">
    <property type="entry name" value="PRK11890.1"/>
    <property type="match status" value="1"/>
</dbReference>
<dbReference type="EMBL" id="CP018820">
    <property type="protein sequence ID" value="APR51351.1"/>
    <property type="molecule type" value="Genomic_DNA"/>
</dbReference>
<dbReference type="KEGG" id="skr:BRX40_01930"/>
<dbReference type="PANTHER" id="PTHR43356">
    <property type="entry name" value="PHOSPHATE ACETYLTRANSFERASE"/>
    <property type="match status" value="1"/>
</dbReference>
<dbReference type="Gene3D" id="3.40.718.10">
    <property type="entry name" value="Isopropylmalate Dehydrogenase"/>
    <property type="match status" value="1"/>
</dbReference>
<keyword evidence="2 5" id="KW-0808">Transferase</keyword>
<evidence type="ECO:0000256" key="1">
    <source>
        <dbReference type="ARBA" id="ARBA00005656"/>
    </source>
</evidence>